<name>A0A0D1DBS4_9RHOB</name>
<dbReference type="PATRIC" id="fig|935700.4.peg.663"/>
<keyword evidence="1" id="KW-0732">Signal</keyword>
<organism evidence="2 3">
    <name type="scientific">Jannaschia aquimarina</name>
    <dbReference type="NCBI Taxonomy" id="935700"/>
    <lineage>
        <taxon>Bacteria</taxon>
        <taxon>Pseudomonadati</taxon>
        <taxon>Pseudomonadota</taxon>
        <taxon>Alphaproteobacteria</taxon>
        <taxon>Rhodobacterales</taxon>
        <taxon>Roseobacteraceae</taxon>
        <taxon>Jannaschia</taxon>
    </lineage>
</organism>
<evidence type="ECO:0000256" key="1">
    <source>
        <dbReference type="SAM" id="SignalP"/>
    </source>
</evidence>
<dbReference type="STRING" id="935700.jaqu_06260"/>
<dbReference type="RefSeq" id="WP_043917489.1">
    <property type="nucleotide sequence ID" value="NZ_FZPF01000002.1"/>
</dbReference>
<keyword evidence="3" id="KW-1185">Reference proteome</keyword>
<feature type="chain" id="PRO_5002229056" evidence="1">
    <location>
        <begin position="26"/>
        <end position="97"/>
    </location>
</feature>
<dbReference type="OrthoDB" id="7274522at2"/>
<comment type="caution">
    <text evidence="2">The sequence shown here is derived from an EMBL/GenBank/DDBJ whole genome shotgun (WGS) entry which is preliminary data.</text>
</comment>
<protein>
    <submittedName>
        <fullName evidence="2">Uncharacterized protein</fullName>
    </submittedName>
</protein>
<reference evidence="2 3" key="1">
    <citation type="submission" date="2015-02" db="EMBL/GenBank/DDBJ databases">
        <title>Genome Sequence of Jannaschia aquimarina DSM28248, a member of the Roseobacter clade.</title>
        <authorList>
            <person name="Voget S."/>
            <person name="Daniel R."/>
        </authorList>
    </citation>
    <scope>NUCLEOTIDE SEQUENCE [LARGE SCALE GENOMIC DNA]</scope>
    <source>
        <strain evidence="2 3">GSW-M26</strain>
    </source>
</reference>
<feature type="signal peptide" evidence="1">
    <location>
        <begin position="1"/>
        <end position="25"/>
    </location>
</feature>
<dbReference type="AlphaFoldDB" id="A0A0D1DBS4"/>
<proteinExistence type="predicted"/>
<evidence type="ECO:0000313" key="3">
    <source>
        <dbReference type="Proteomes" id="UP000032232"/>
    </source>
</evidence>
<gene>
    <name evidence="2" type="ORF">jaqu_06260</name>
</gene>
<sequence>MTTVAFRRAALLAACLFPFALPAVAQDACALPYETYEIAVPHTDLETCPSAIDAPEGSYCRVSVVAEVATIFVFAEADDCLVSTQALYEEEFALTFE</sequence>
<accession>A0A0D1DBS4</accession>
<evidence type="ECO:0000313" key="2">
    <source>
        <dbReference type="EMBL" id="KIT17438.1"/>
    </source>
</evidence>
<dbReference type="Proteomes" id="UP000032232">
    <property type="component" value="Unassembled WGS sequence"/>
</dbReference>
<dbReference type="EMBL" id="JYFE01000017">
    <property type="protein sequence ID" value="KIT17438.1"/>
    <property type="molecule type" value="Genomic_DNA"/>
</dbReference>